<gene>
    <name evidence="2" type="ORF">LTRI10_LOCUS23087</name>
</gene>
<reference evidence="2 3" key="1">
    <citation type="submission" date="2024-04" db="EMBL/GenBank/DDBJ databases">
        <authorList>
            <person name="Fracassetti M."/>
        </authorList>
    </citation>
    <scope>NUCLEOTIDE SEQUENCE [LARGE SCALE GENOMIC DNA]</scope>
</reference>
<evidence type="ECO:0000313" key="3">
    <source>
        <dbReference type="Proteomes" id="UP001497516"/>
    </source>
</evidence>
<keyword evidence="3" id="KW-1185">Reference proteome</keyword>
<protein>
    <recommendedName>
        <fullName evidence="1">DUF4283 domain-containing protein</fullName>
    </recommendedName>
</protein>
<proteinExistence type="predicted"/>
<feature type="domain" description="DUF4283" evidence="1">
    <location>
        <begin position="26"/>
        <end position="102"/>
    </location>
</feature>
<dbReference type="EMBL" id="OZ034817">
    <property type="protein sequence ID" value="CAL1381722.1"/>
    <property type="molecule type" value="Genomic_DNA"/>
</dbReference>
<accession>A0AAV2E7B2</accession>
<dbReference type="InterPro" id="IPR025558">
    <property type="entry name" value="DUF4283"/>
</dbReference>
<name>A0AAV2E7B2_9ROSI</name>
<sequence length="120" mass="14086">MSHVADEQVVQFSLEEVQSTRFRASRTLLGRLFTNDTISTLQLRDGLLDAWKLRGQLKVLKTKYGLFEIILPNEEAKKWPLARSPWIIKDKLLTLRSWSPNITKQNFEEMSLAPFRLQLW</sequence>
<evidence type="ECO:0000313" key="2">
    <source>
        <dbReference type="EMBL" id="CAL1381722.1"/>
    </source>
</evidence>
<evidence type="ECO:0000259" key="1">
    <source>
        <dbReference type="Pfam" id="PF14111"/>
    </source>
</evidence>
<dbReference type="Pfam" id="PF14111">
    <property type="entry name" value="DUF4283"/>
    <property type="match status" value="1"/>
</dbReference>
<dbReference type="AlphaFoldDB" id="A0AAV2E7B2"/>
<dbReference type="Proteomes" id="UP001497516">
    <property type="component" value="Chromosome 4"/>
</dbReference>
<organism evidence="2 3">
    <name type="scientific">Linum trigynum</name>
    <dbReference type="NCBI Taxonomy" id="586398"/>
    <lineage>
        <taxon>Eukaryota</taxon>
        <taxon>Viridiplantae</taxon>
        <taxon>Streptophyta</taxon>
        <taxon>Embryophyta</taxon>
        <taxon>Tracheophyta</taxon>
        <taxon>Spermatophyta</taxon>
        <taxon>Magnoliopsida</taxon>
        <taxon>eudicotyledons</taxon>
        <taxon>Gunneridae</taxon>
        <taxon>Pentapetalae</taxon>
        <taxon>rosids</taxon>
        <taxon>fabids</taxon>
        <taxon>Malpighiales</taxon>
        <taxon>Linaceae</taxon>
        <taxon>Linum</taxon>
    </lineage>
</organism>